<organism evidence="2">
    <name type="scientific">Oryza glumipatula</name>
    <dbReference type="NCBI Taxonomy" id="40148"/>
    <lineage>
        <taxon>Eukaryota</taxon>
        <taxon>Viridiplantae</taxon>
        <taxon>Streptophyta</taxon>
        <taxon>Embryophyta</taxon>
        <taxon>Tracheophyta</taxon>
        <taxon>Spermatophyta</taxon>
        <taxon>Magnoliopsida</taxon>
        <taxon>Liliopsida</taxon>
        <taxon>Poales</taxon>
        <taxon>Poaceae</taxon>
        <taxon>BOP clade</taxon>
        <taxon>Oryzoideae</taxon>
        <taxon>Oryzeae</taxon>
        <taxon>Oryzinae</taxon>
        <taxon>Oryza</taxon>
    </lineage>
</organism>
<dbReference type="AlphaFoldDB" id="A0A0D9YVR0"/>
<evidence type="ECO:0000259" key="1">
    <source>
        <dbReference type="Pfam" id="PF01370"/>
    </source>
</evidence>
<proteinExistence type="predicted"/>
<reference evidence="2" key="1">
    <citation type="submission" date="2015-04" db="UniProtKB">
        <authorList>
            <consortium name="EnsemblPlants"/>
        </authorList>
    </citation>
    <scope>IDENTIFICATION</scope>
</reference>
<sequence>MSCRASSSSCMWDRRATTGDAAAAVSFLVDKSAKVFIAGHRIMVGSAVHRKLDSLGSTWRVFFAAELPRYVILAAANIGGVHAGSAAPVEYLTENLRITVNVVDAARCCGSTRNLLVLASSIIYPADAPQPTPESVLLTGPPADGGRGLEPAAGACRRPRRRLWPPSACVRVRERRESLLPCASKRERGE</sequence>
<dbReference type="Gene3D" id="3.40.50.720">
    <property type="entry name" value="NAD(P)-binding Rossmann-like Domain"/>
    <property type="match status" value="1"/>
</dbReference>
<dbReference type="EnsemblPlants" id="OGLUM02G26580.1">
    <property type="protein sequence ID" value="OGLUM02G26580.1"/>
    <property type="gene ID" value="OGLUM02G26580"/>
</dbReference>
<dbReference type="Pfam" id="PF01370">
    <property type="entry name" value="Epimerase"/>
    <property type="match status" value="1"/>
</dbReference>
<dbReference type="Gramene" id="OGLUM02G26580.1">
    <property type="protein sequence ID" value="OGLUM02G26580.1"/>
    <property type="gene ID" value="OGLUM02G26580"/>
</dbReference>
<dbReference type="InterPro" id="IPR036291">
    <property type="entry name" value="NAD(P)-bd_dom_sf"/>
</dbReference>
<dbReference type="HOGENOM" id="CLU_1430077_0_0_1"/>
<dbReference type="InterPro" id="IPR001509">
    <property type="entry name" value="Epimerase_deHydtase"/>
</dbReference>
<reference evidence="2" key="2">
    <citation type="submission" date="2018-05" db="EMBL/GenBank/DDBJ databases">
        <title>OgluRS3 (Oryza glumaepatula Reference Sequence Version 3).</title>
        <authorList>
            <person name="Zhang J."/>
            <person name="Kudrna D."/>
            <person name="Lee S."/>
            <person name="Talag J."/>
            <person name="Welchert J."/>
            <person name="Wing R.A."/>
        </authorList>
    </citation>
    <scope>NUCLEOTIDE SEQUENCE [LARGE SCALE GENOMIC DNA]</scope>
</reference>
<dbReference type="STRING" id="40148.A0A0D9YVR0"/>
<accession>A0A0D9YVR0</accession>
<feature type="domain" description="NAD-dependent epimerase/dehydratase" evidence="1">
    <location>
        <begin position="59"/>
        <end position="142"/>
    </location>
</feature>
<keyword evidence="3" id="KW-1185">Reference proteome</keyword>
<dbReference type="PANTHER" id="PTHR43238:SF6">
    <property type="entry name" value="GDP-L-FUCOSE SYNTHASE 2-RELATED"/>
    <property type="match status" value="1"/>
</dbReference>
<dbReference type="PANTHER" id="PTHR43238">
    <property type="entry name" value="GDP-L-FUCOSE SYNTHASE"/>
    <property type="match status" value="1"/>
</dbReference>
<dbReference type="Proteomes" id="UP000026961">
    <property type="component" value="Chromosome 2"/>
</dbReference>
<protein>
    <recommendedName>
        <fullName evidence="1">NAD-dependent epimerase/dehydratase domain-containing protein</fullName>
    </recommendedName>
</protein>
<name>A0A0D9YVR0_9ORYZ</name>
<evidence type="ECO:0000313" key="2">
    <source>
        <dbReference type="EnsemblPlants" id="OGLUM02G26580.1"/>
    </source>
</evidence>
<dbReference type="eggNOG" id="KOG1431">
    <property type="taxonomic scope" value="Eukaryota"/>
</dbReference>
<dbReference type="GO" id="GO:0050577">
    <property type="term" value="F:GDP-L-fucose synthase activity"/>
    <property type="evidence" value="ECO:0007669"/>
    <property type="project" value="TreeGrafter"/>
</dbReference>
<evidence type="ECO:0000313" key="3">
    <source>
        <dbReference type="Proteomes" id="UP000026961"/>
    </source>
</evidence>
<dbReference type="SUPFAM" id="SSF51735">
    <property type="entry name" value="NAD(P)-binding Rossmann-fold domains"/>
    <property type="match status" value="1"/>
</dbReference>